<feature type="compositionally biased region" description="Low complexity" evidence="1">
    <location>
        <begin position="65"/>
        <end position="82"/>
    </location>
</feature>
<feature type="compositionally biased region" description="Pro residues" evidence="1">
    <location>
        <begin position="83"/>
        <end position="105"/>
    </location>
</feature>
<dbReference type="InterPro" id="IPR005062">
    <property type="entry name" value="SAC3/GANP/THP3_conserved"/>
</dbReference>
<feature type="compositionally biased region" description="Low complexity" evidence="1">
    <location>
        <begin position="448"/>
        <end position="467"/>
    </location>
</feature>
<keyword evidence="4" id="KW-1185">Reference proteome</keyword>
<feature type="region of interest" description="Disordered" evidence="1">
    <location>
        <begin position="281"/>
        <end position="308"/>
    </location>
</feature>
<dbReference type="PANTHER" id="PTHR12436:SF4">
    <property type="entry name" value="LEUKOCYTE RECEPTOR CLUSTER MEMBER 8"/>
    <property type="match status" value="1"/>
</dbReference>
<dbReference type="InterPro" id="IPR045107">
    <property type="entry name" value="SAC3/GANP/THP3"/>
</dbReference>
<organism evidence="3 4">
    <name type="scientific">Raphidocelis subcapitata</name>
    <dbReference type="NCBI Taxonomy" id="307507"/>
    <lineage>
        <taxon>Eukaryota</taxon>
        <taxon>Viridiplantae</taxon>
        <taxon>Chlorophyta</taxon>
        <taxon>core chlorophytes</taxon>
        <taxon>Chlorophyceae</taxon>
        <taxon>CS clade</taxon>
        <taxon>Sphaeropleales</taxon>
        <taxon>Selenastraceae</taxon>
        <taxon>Raphidocelis</taxon>
    </lineage>
</organism>
<gene>
    <name evidence="3" type="ORF">Rsub_07616</name>
</gene>
<feature type="compositionally biased region" description="Low complexity" evidence="1">
    <location>
        <begin position="221"/>
        <end position="232"/>
    </location>
</feature>
<dbReference type="InParanoid" id="A0A2V0PA03"/>
<reference evidence="3 4" key="1">
    <citation type="journal article" date="2018" name="Sci. Rep.">
        <title>Raphidocelis subcapitata (=Pseudokirchneriella subcapitata) provides an insight into genome evolution and environmental adaptations in the Sphaeropleales.</title>
        <authorList>
            <person name="Suzuki S."/>
            <person name="Yamaguchi H."/>
            <person name="Nakajima N."/>
            <person name="Kawachi M."/>
        </authorList>
    </citation>
    <scope>NUCLEOTIDE SEQUENCE [LARGE SCALE GENOMIC DNA]</scope>
    <source>
        <strain evidence="3 4">NIES-35</strain>
    </source>
</reference>
<feature type="region of interest" description="Disordered" evidence="1">
    <location>
        <begin position="384"/>
        <end position="469"/>
    </location>
</feature>
<feature type="compositionally biased region" description="Basic residues" evidence="1">
    <location>
        <begin position="424"/>
        <end position="434"/>
    </location>
</feature>
<accession>A0A2V0PA03</accession>
<evidence type="ECO:0000259" key="2">
    <source>
        <dbReference type="Pfam" id="PF03399"/>
    </source>
</evidence>
<dbReference type="Proteomes" id="UP000247498">
    <property type="component" value="Unassembled WGS sequence"/>
</dbReference>
<dbReference type="EMBL" id="BDRX01000055">
    <property type="protein sequence ID" value="GBF94733.1"/>
    <property type="molecule type" value="Genomic_DNA"/>
</dbReference>
<dbReference type="Pfam" id="PF03399">
    <property type="entry name" value="SAC3_GANP"/>
    <property type="match status" value="1"/>
</dbReference>
<dbReference type="AlphaFoldDB" id="A0A2V0PA03"/>
<dbReference type="OrthoDB" id="199574at2759"/>
<dbReference type="GO" id="GO:0005634">
    <property type="term" value="C:nucleus"/>
    <property type="evidence" value="ECO:0007669"/>
    <property type="project" value="TreeGrafter"/>
</dbReference>
<dbReference type="Gene3D" id="1.25.40.990">
    <property type="match status" value="1"/>
</dbReference>
<feature type="compositionally biased region" description="Low complexity" evidence="1">
    <location>
        <begin position="124"/>
        <end position="198"/>
    </location>
</feature>
<proteinExistence type="predicted"/>
<dbReference type="STRING" id="307507.A0A2V0PA03"/>
<feature type="compositionally biased region" description="Pro residues" evidence="1">
    <location>
        <begin position="113"/>
        <end position="123"/>
    </location>
</feature>
<dbReference type="PANTHER" id="PTHR12436">
    <property type="entry name" value="80 KDA MCM3-ASSOCIATED PROTEIN"/>
    <property type="match status" value="1"/>
</dbReference>
<protein>
    <recommendedName>
        <fullName evidence="2">SAC3/GANP/THP3 conserved domain-containing protein</fullName>
    </recommendedName>
</protein>
<feature type="compositionally biased region" description="Low complexity" evidence="1">
    <location>
        <begin position="39"/>
        <end position="50"/>
    </location>
</feature>
<sequence length="846" mass="87917">MAQPYGPYAGYGQPTPEQQAYYGAGYGAAPGYGAPPPGAYSGYDPGYAQQQGYGYDQQQAAAYWYAQQQQQAQQQAQYGAAAPPLPPGQPPPLPPDQPPPLPSDAPPAGQGQPPLPGVPPPTPQAQAQQPQQQQQPPQQGYGAWAQQPQAYGAWAQQPQYGAYPQQQPQQQTPQPAQQQPRPQTPGQQQQNTPAPQGGYSSGAVNYSAVPPPASLAPRPRPAGAWGAPPSAAAAPAAPAYIPVGASPAAGAAAAAADAVARMRATAQAKASELAAAAPRAAPKSFPGASPAPAAASARPPPPAAVHVFSPSPAAARGAAAAAAAAAPPAGLPQALSAWVQRCLEVYKAPMEKSWIKEHLKDYMIQVRAAGTIWTTDWDRHPIPRPPWAGGGAAAGAKRPRGGLFGDSSSEGEEGDAWALSPRGGRGRGRARGRGGRGAPGTGKKARRAAAAAAAAAAGEDEGAVSAGEEAKRARRAGRFEVAAPPGAFEDRVAYMRHKKRLVEQQAERDGDDIDWDRFKIVGSCQRLEKSYLRLTSAPDPSEVRPPAVLRRALERLLALVAEGEGGGYFYYNDQFKAMRQDLTVQGIRDELAVQVYEAHARAALEYGDHAEYNQCQAQLALLYAAGTPGAHAEFAAYRLLYQSVHARHGEGRKLAATLRQVLDGRVGAVAASPEVAHALAARAAIAARSYSRFFQLYASAPHLGRALLDVHVPSMRWHALNALARAYRPGVPFDRLAAAAGFVAAPGGSCGGGGGGEGGAPAPGRRTRVFPGEHEAAAGAAAGLAEAEEWARSCGAVLTRGPDGERLLDCKACSARGALHLPPVKDKVAHGDANLDIHDFLAKIGV</sequence>
<comment type="caution">
    <text evidence="3">The sequence shown here is derived from an EMBL/GenBank/DDBJ whole genome shotgun (WGS) entry which is preliminary data.</text>
</comment>
<feature type="region of interest" description="Disordered" evidence="1">
    <location>
        <begin position="1"/>
        <end position="50"/>
    </location>
</feature>
<name>A0A2V0PA03_9CHLO</name>
<feature type="domain" description="SAC3/GANP/THP3 conserved" evidence="2">
    <location>
        <begin position="529"/>
        <end position="737"/>
    </location>
</feature>
<feature type="compositionally biased region" description="Pro residues" evidence="1">
    <location>
        <begin position="209"/>
        <end position="220"/>
    </location>
</feature>
<feature type="region of interest" description="Disordered" evidence="1">
    <location>
        <begin position="65"/>
        <end position="232"/>
    </location>
</feature>
<evidence type="ECO:0000313" key="3">
    <source>
        <dbReference type="EMBL" id="GBF94733.1"/>
    </source>
</evidence>
<evidence type="ECO:0000256" key="1">
    <source>
        <dbReference type="SAM" id="MobiDB-lite"/>
    </source>
</evidence>
<feature type="compositionally biased region" description="Low complexity" evidence="1">
    <location>
        <begin position="281"/>
        <end position="297"/>
    </location>
</feature>
<evidence type="ECO:0000313" key="4">
    <source>
        <dbReference type="Proteomes" id="UP000247498"/>
    </source>
</evidence>